<evidence type="ECO:0000256" key="4">
    <source>
        <dbReference type="ARBA" id="ARBA00023159"/>
    </source>
</evidence>
<feature type="domain" description="HTH lysR-type" evidence="6">
    <location>
        <begin position="1"/>
        <end position="60"/>
    </location>
</feature>
<dbReference type="InterPro" id="IPR036390">
    <property type="entry name" value="WH_DNA-bd_sf"/>
</dbReference>
<organism evidence="7 8">
    <name type="scientific">Xaviernesmea oryzae</name>
    <dbReference type="NCBI Taxonomy" id="464029"/>
    <lineage>
        <taxon>Bacteria</taxon>
        <taxon>Pseudomonadati</taxon>
        <taxon>Pseudomonadota</taxon>
        <taxon>Alphaproteobacteria</taxon>
        <taxon>Hyphomicrobiales</taxon>
        <taxon>Rhizobiaceae</taxon>
        <taxon>Rhizobium/Agrobacterium group</taxon>
        <taxon>Xaviernesmea</taxon>
    </lineage>
</organism>
<dbReference type="AlphaFoldDB" id="A0A1X7DD24"/>
<proteinExistence type="inferred from homology"/>
<dbReference type="SUPFAM" id="SSF46785">
    <property type="entry name" value="Winged helix' DNA-binding domain"/>
    <property type="match status" value="1"/>
</dbReference>
<keyword evidence="8" id="KW-1185">Reference proteome</keyword>
<dbReference type="PRINTS" id="PR00039">
    <property type="entry name" value="HTHLYSR"/>
</dbReference>
<dbReference type="OrthoDB" id="7506954at2"/>
<evidence type="ECO:0000259" key="6">
    <source>
        <dbReference type="PROSITE" id="PS50931"/>
    </source>
</evidence>
<dbReference type="InterPro" id="IPR005119">
    <property type="entry name" value="LysR_subst-bd"/>
</dbReference>
<dbReference type="Gene3D" id="1.10.10.10">
    <property type="entry name" value="Winged helix-like DNA-binding domain superfamily/Winged helix DNA-binding domain"/>
    <property type="match status" value="1"/>
</dbReference>
<dbReference type="EMBL" id="FXAF01000002">
    <property type="protein sequence ID" value="SMF13306.1"/>
    <property type="molecule type" value="Genomic_DNA"/>
</dbReference>
<protein>
    <submittedName>
        <fullName evidence="7">DNA-binding transcriptional regulator, LysR family</fullName>
    </submittedName>
</protein>
<evidence type="ECO:0000313" key="8">
    <source>
        <dbReference type="Proteomes" id="UP000192903"/>
    </source>
</evidence>
<name>A0A1X7DD24_9HYPH</name>
<dbReference type="Pfam" id="PF00126">
    <property type="entry name" value="HTH_1"/>
    <property type="match status" value="1"/>
</dbReference>
<dbReference type="Gene3D" id="3.40.190.290">
    <property type="match status" value="1"/>
</dbReference>
<keyword evidence="2" id="KW-0805">Transcription regulation</keyword>
<dbReference type="SUPFAM" id="SSF53850">
    <property type="entry name" value="Periplasmic binding protein-like II"/>
    <property type="match status" value="1"/>
</dbReference>
<comment type="similarity">
    <text evidence="1">Belongs to the LysR transcriptional regulatory family.</text>
</comment>
<evidence type="ECO:0000256" key="3">
    <source>
        <dbReference type="ARBA" id="ARBA00023125"/>
    </source>
</evidence>
<dbReference type="GO" id="GO:0043565">
    <property type="term" value="F:sequence-specific DNA binding"/>
    <property type="evidence" value="ECO:0007669"/>
    <property type="project" value="TreeGrafter"/>
</dbReference>
<dbReference type="InterPro" id="IPR000847">
    <property type="entry name" value="LysR_HTH_N"/>
</dbReference>
<dbReference type="PROSITE" id="PS50931">
    <property type="entry name" value="HTH_LYSR"/>
    <property type="match status" value="1"/>
</dbReference>
<dbReference type="STRING" id="464029.SAMN02982989_5408"/>
<accession>A0A1X7DD24</accession>
<evidence type="ECO:0000256" key="1">
    <source>
        <dbReference type="ARBA" id="ARBA00009437"/>
    </source>
</evidence>
<dbReference type="GO" id="GO:0010628">
    <property type="term" value="P:positive regulation of gene expression"/>
    <property type="evidence" value="ECO:0007669"/>
    <property type="project" value="TreeGrafter"/>
</dbReference>
<reference evidence="8" key="1">
    <citation type="submission" date="2017-04" db="EMBL/GenBank/DDBJ databases">
        <authorList>
            <person name="Varghese N."/>
            <person name="Submissions S."/>
        </authorList>
    </citation>
    <scope>NUCLEOTIDE SEQUENCE [LARGE SCALE GENOMIC DNA]</scope>
    <source>
        <strain evidence="8">B4P</strain>
    </source>
</reference>
<dbReference type="PANTHER" id="PTHR30427">
    <property type="entry name" value="TRANSCRIPTIONAL ACTIVATOR PROTEIN LYSR"/>
    <property type="match status" value="1"/>
</dbReference>
<keyword evidence="4" id="KW-0010">Activator</keyword>
<dbReference type="InterPro" id="IPR036388">
    <property type="entry name" value="WH-like_DNA-bd_sf"/>
</dbReference>
<dbReference type="PANTHER" id="PTHR30427:SF1">
    <property type="entry name" value="TRANSCRIPTIONAL ACTIVATOR PROTEIN LYSR"/>
    <property type="match status" value="1"/>
</dbReference>
<evidence type="ECO:0000313" key="7">
    <source>
        <dbReference type="EMBL" id="SMF13306.1"/>
    </source>
</evidence>
<evidence type="ECO:0000256" key="5">
    <source>
        <dbReference type="ARBA" id="ARBA00023163"/>
    </source>
</evidence>
<sequence length="310" mass="34291">MNIGLRQLETFRLFARTQSVTETARLMRVSQPAVSQTLKELEGQFGFALFVRSNGRTRLTIEANNVLPEIERLFAQMASLRGKAEELKDNRAGALSIASVPSFTAQILPDAIKAFRAARSQVKIRTEVHTASDVVRQIRQEYCDIGFAFMPLDEVGVSVQPLLRMSMVCLVPARHPLAGNDIITAADLMKQTIIVHGAETTPGFILRESLGEEVAGFQVLTTNQSVTSMHMAQSGLGIAFAHPLVLAHDPLGKVVAIPYERHVPLTFALLYSRNRPVSRIVLQFEAILRKGIISFSKELRDRGLESECLI</sequence>
<dbReference type="Proteomes" id="UP000192903">
    <property type="component" value="Unassembled WGS sequence"/>
</dbReference>
<dbReference type="GO" id="GO:0003700">
    <property type="term" value="F:DNA-binding transcription factor activity"/>
    <property type="evidence" value="ECO:0007669"/>
    <property type="project" value="InterPro"/>
</dbReference>
<keyword evidence="3 7" id="KW-0238">DNA-binding</keyword>
<dbReference type="Pfam" id="PF03466">
    <property type="entry name" value="LysR_substrate"/>
    <property type="match status" value="1"/>
</dbReference>
<gene>
    <name evidence="7" type="ORF">SAMN02982989_5408</name>
</gene>
<keyword evidence="5" id="KW-0804">Transcription</keyword>
<evidence type="ECO:0000256" key="2">
    <source>
        <dbReference type="ARBA" id="ARBA00023015"/>
    </source>
</evidence>
<dbReference type="RefSeq" id="WP_085420731.1">
    <property type="nucleotide sequence ID" value="NZ_FXAF01000002.1"/>
</dbReference>